<reference evidence="2 3" key="1">
    <citation type="submission" date="2020-08" db="EMBL/GenBank/DDBJ databases">
        <title>Novel species isolated from subtropical streams in China.</title>
        <authorList>
            <person name="Lu H."/>
        </authorList>
    </citation>
    <scope>NUCLEOTIDE SEQUENCE [LARGE SCALE GENOMIC DNA]</scope>
    <source>
        <strain evidence="2 3">LX15W</strain>
    </source>
</reference>
<dbReference type="InterPro" id="IPR041698">
    <property type="entry name" value="Methyltransf_25"/>
</dbReference>
<proteinExistence type="predicted"/>
<dbReference type="InterPro" id="IPR029063">
    <property type="entry name" value="SAM-dependent_MTases_sf"/>
</dbReference>
<dbReference type="Pfam" id="PF13649">
    <property type="entry name" value="Methyltransf_25"/>
    <property type="match status" value="1"/>
</dbReference>
<name>A0ABR6Y9Y6_9BURK</name>
<accession>A0ABR6Y9Y6</accession>
<dbReference type="RefSeq" id="WP_186941390.1">
    <property type="nucleotide sequence ID" value="NZ_JACOGA010000005.1"/>
</dbReference>
<keyword evidence="3" id="KW-1185">Reference proteome</keyword>
<dbReference type="EMBL" id="JACOGA010000005">
    <property type="protein sequence ID" value="MBC3873360.1"/>
    <property type="molecule type" value="Genomic_DNA"/>
</dbReference>
<keyword evidence="2" id="KW-0808">Transferase</keyword>
<dbReference type="Gene3D" id="3.40.50.150">
    <property type="entry name" value="Vaccinia Virus protein VP39"/>
    <property type="match status" value="1"/>
</dbReference>
<evidence type="ECO:0000313" key="3">
    <source>
        <dbReference type="Proteomes" id="UP000624279"/>
    </source>
</evidence>
<organism evidence="2 3">
    <name type="scientific">Undibacterium flavidum</name>
    <dbReference type="NCBI Taxonomy" id="2762297"/>
    <lineage>
        <taxon>Bacteria</taxon>
        <taxon>Pseudomonadati</taxon>
        <taxon>Pseudomonadota</taxon>
        <taxon>Betaproteobacteria</taxon>
        <taxon>Burkholderiales</taxon>
        <taxon>Oxalobacteraceae</taxon>
        <taxon>Undibacterium</taxon>
    </lineage>
</organism>
<dbReference type="SUPFAM" id="SSF53335">
    <property type="entry name" value="S-adenosyl-L-methionine-dependent methyltransferases"/>
    <property type="match status" value="1"/>
</dbReference>
<dbReference type="CDD" id="cd02440">
    <property type="entry name" value="AdoMet_MTases"/>
    <property type="match status" value="1"/>
</dbReference>
<dbReference type="GO" id="GO:0032259">
    <property type="term" value="P:methylation"/>
    <property type="evidence" value="ECO:0007669"/>
    <property type="project" value="UniProtKB-KW"/>
</dbReference>
<sequence>MYTDSATAYEAHALAFMQARDTSTIGADVIKAWCVGLPPGARVLELASGAGYPVTSVLTEAGLRVWAMDSSSTLLAEFAKRFPAVPVQCAKVQDSDFFGLEFDVVIAVGLMFLLSEAEQIALIHRVGKLLAPGGRFLFTAPVASCSWVDLTTGIPSLSLGRAVYEKSLNVAGMRLLPSRVDVGDNHYYDAEKIGDYN</sequence>
<keyword evidence="2" id="KW-0489">Methyltransferase</keyword>
<dbReference type="GO" id="GO:0008168">
    <property type="term" value="F:methyltransferase activity"/>
    <property type="evidence" value="ECO:0007669"/>
    <property type="project" value="UniProtKB-KW"/>
</dbReference>
<dbReference type="Proteomes" id="UP000624279">
    <property type="component" value="Unassembled WGS sequence"/>
</dbReference>
<protein>
    <submittedName>
        <fullName evidence="2">Class I SAM-dependent methyltransferase</fullName>
    </submittedName>
</protein>
<evidence type="ECO:0000259" key="1">
    <source>
        <dbReference type="Pfam" id="PF13649"/>
    </source>
</evidence>
<gene>
    <name evidence="2" type="ORF">H8K55_07170</name>
</gene>
<feature type="domain" description="Methyltransferase" evidence="1">
    <location>
        <begin position="43"/>
        <end position="134"/>
    </location>
</feature>
<comment type="caution">
    <text evidence="2">The sequence shown here is derived from an EMBL/GenBank/DDBJ whole genome shotgun (WGS) entry which is preliminary data.</text>
</comment>
<evidence type="ECO:0000313" key="2">
    <source>
        <dbReference type="EMBL" id="MBC3873360.1"/>
    </source>
</evidence>